<keyword evidence="3" id="KW-1185">Reference proteome</keyword>
<dbReference type="CDD" id="cd03145">
    <property type="entry name" value="GAT1_cyanophycinase"/>
    <property type="match status" value="1"/>
</dbReference>
<proteinExistence type="predicted"/>
<sequence length="292" mass="29967">MPSCVPPWDEPGDEQGNDLDLEGTYDMHTYLIGGGWDERGAEAVYGPFLEAAGQRAGRQRAAGDAAVVGCLLVDEGDGAGQFARYEAVLRKVADCAPVPLLVPLGERFDVGALGRVDALLVCGGLTPAYQDALAEVLGRLPRVLAERGIPYAGFSAGAAVAARRAVVGGWLAGGVPVCPEDTGEDLDEIEVREGLGLVPFGVDVHAAQWGTLPRLIAAVADGRVPHGVAIDENTLLTVDGRTARVSGLGRVHTVRPGTDSGTGTRADGGNGDGTGGDVLVRSYAAGESFAAD</sequence>
<dbReference type="HOGENOM" id="CLU_081288_0_0_11"/>
<evidence type="ECO:0000313" key="3">
    <source>
        <dbReference type="Proteomes" id="UP000000428"/>
    </source>
</evidence>
<dbReference type="InterPro" id="IPR029062">
    <property type="entry name" value="Class_I_gatase-like"/>
</dbReference>
<reference evidence="2 3" key="3">
    <citation type="journal article" date="2014" name="J. Ind. Microbiol. Biotechnol.">
        <title>Genome mining of the Streptomyces avermitilis genome and development of genome-minimized hosts for heterologous expression of biosynthetic gene clusters.</title>
        <authorList>
            <person name="Ikeda H."/>
            <person name="Shin-ya K."/>
            <person name="Omura S."/>
        </authorList>
    </citation>
    <scope>NUCLEOTIDE SEQUENCE [LARGE SCALE GENOMIC DNA]</scope>
    <source>
        <strain evidence="3">ATCC 31267 / DSM 46492 / JCM 5070 / NBRC 14893 / NCIMB 12804 / NRRL 8165 / MA-4680</strain>
    </source>
</reference>
<dbReference type="AlphaFoldDB" id="Q82I46"/>
<evidence type="ECO:0000313" key="2">
    <source>
        <dbReference type="EMBL" id="BAC71023.1"/>
    </source>
</evidence>
<dbReference type="Proteomes" id="UP000000428">
    <property type="component" value="Chromosome"/>
</dbReference>
<dbReference type="Gene3D" id="3.40.50.880">
    <property type="match status" value="1"/>
</dbReference>
<feature type="compositionally biased region" description="Gly residues" evidence="1">
    <location>
        <begin position="266"/>
        <end position="276"/>
    </location>
</feature>
<name>Q82I46_STRAW</name>
<reference evidence="2 3" key="2">
    <citation type="journal article" date="2003" name="Nat. Biotechnol.">
        <title>Complete genome sequence and comparative analysis of the industrial microorganism Streptomyces avermitilis.</title>
        <authorList>
            <person name="Ikeda H."/>
            <person name="Ishikawa J."/>
            <person name="Hanamoto A."/>
            <person name="Shinose M."/>
            <person name="Kikuchi H."/>
            <person name="Shiba T."/>
            <person name="Sakaki Y."/>
            <person name="Hattori M."/>
            <person name="Omura S."/>
        </authorList>
    </citation>
    <scope>NUCLEOTIDE SEQUENCE [LARGE SCALE GENOMIC DNA]</scope>
    <source>
        <strain evidence="3">ATCC 31267 / DSM 46492 / JCM 5070 / NBRC 14893 / NCIMB 12804 / NRRL 8165 / MA-4680</strain>
    </source>
</reference>
<protein>
    <recommendedName>
        <fullName evidence="4">Cyanophycinase</fullName>
    </recommendedName>
</protein>
<feature type="compositionally biased region" description="Acidic residues" evidence="1">
    <location>
        <begin position="10"/>
        <end position="20"/>
    </location>
</feature>
<dbReference type="eggNOG" id="COG4242">
    <property type="taxonomic scope" value="Bacteria"/>
</dbReference>
<gene>
    <name evidence="2" type="ORF">SAVERM_3312</name>
</gene>
<evidence type="ECO:0008006" key="4">
    <source>
        <dbReference type="Google" id="ProtNLM"/>
    </source>
</evidence>
<accession>Q82I46</accession>
<feature type="region of interest" description="Disordered" evidence="1">
    <location>
        <begin position="1"/>
        <end position="20"/>
    </location>
</feature>
<dbReference type="SUPFAM" id="SSF52317">
    <property type="entry name" value="Class I glutamine amidotransferase-like"/>
    <property type="match status" value="1"/>
</dbReference>
<evidence type="ECO:0000256" key="1">
    <source>
        <dbReference type="SAM" id="MobiDB-lite"/>
    </source>
</evidence>
<reference evidence="2 3" key="1">
    <citation type="journal article" date="2001" name="Proc. Natl. Acad. Sci. U.S.A.">
        <title>Genome sequence of an industrial microorganism Streptomyces avermitilis: deducing the ability of producing secondary metabolites.</title>
        <authorList>
            <person name="Omura S."/>
            <person name="Ikeda H."/>
            <person name="Ishikawa J."/>
            <person name="Hanamoto A."/>
            <person name="Takahashi C."/>
            <person name="Shinose M."/>
            <person name="Takahashi Y."/>
            <person name="Horikawa H."/>
            <person name="Nakazawa H."/>
            <person name="Osonoe T."/>
            <person name="Kikuchi H."/>
            <person name="Shiba T."/>
            <person name="Sakaki Y."/>
            <person name="Hattori M."/>
        </authorList>
    </citation>
    <scope>NUCLEOTIDE SEQUENCE [LARGE SCALE GENOMIC DNA]</scope>
    <source>
        <strain evidence="3">ATCC 31267 / DSM 46492 / JCM 5070 / NBRC 14893 / NCIMB 12804 / NRRL 8165 / MA-4680</strain>
    </source>
</reference>
<dbReference type="EMBL" id="BA000030">
    <property type="protein sequence ID" value="BAC71023.1"/>
    <property type="molecule type" value="Genomic_DNA"/>
</dbReference>
<feature type="region of interest" description="Disordered" evidence="1">
    <location>
        <begin position="251"/>
        <end position="276"/>
    </location>
</feature>
<dbReference type="KEGG" id="sma:SAVERM_3312"/>
<organism evidence="2 3">
    <name type="scientific">Streptomyces avermitilis (strain ATCC 31267 / DSM 46492 / JCM 5070 / NBRC 14893 / NCIMB 12804 / NRRL 8165 / MA-4680)</name>
    <dbReference type="NCBI Taxonomy" id="227882"/>
    <lineage>
        <taxon>Bacteria</taxon>
        <taxon>Bacillati</taxon>
        <taxon>Actinomycetota</taxon>
        <taxon>Actinomycetes</taxon>
        <taxon>Kitasatosporales</taxon>
        <taxon>Streptomycetaceae</taxon>
        <taxon>Streptomyces</taxon>
    </lineage>
</organism>